<dbReference type="RefSeq" id="WP_076479733.1">
    <property type="nucleotide sequence ID" value="NZ_FTNT01000006.1"/>
</dbReference>
<dbReference type="Proteomes" id="UP000186218">
    <property type="component" value="Unassembled WGS sequence"/>
</dbReference>
<dbReference type="InterPro" id="IPR049734">
    <property type="entry name" value="NudC-like_C"/>
</dbReference>
<keyword evidence="8" id="KW-0520">NAD</keyword>
<proteinExistence type="inferred from homology"/>
<sequence>MTAFELDLPPLLSRSTVDRADEIRDDTDRLIAGWPTARLVTVDHQGRYPVGDDGPRWIPATELGGTPPAGAVLLGIRDGIDLWTLRVDEIEGEYSDLRGGGVLLDGDQAGLLGTAVAILNWHDAAGFSPVDGKPTAPERSGWVRRNTATGSLEFPRTDSAIITVVHDGGDRILLGRQASWPERWYSTLAGFVEPGESLEQCVIREVHEEVGIDVWSPRYLGSQPWPFPRSLMLGFEATADPDQPLAFLDGEIGDAIWFHRDEVLEALDRGDWTRPATTLSRNSATDTAGAPDARLRLPGSISIARAMVTAWAHNGS</sequence>
<comment type="cofactor">
    <cofactor evidence="1">
        <name>Mg(2+)</name>
        <dbReference type="ChEBI" id="CHEBI:18420"/>
    </cofactor>
</comment>
<dbReference type="AlphaFoldDB" id="A0A1N7FYA6"/>
<evidence type="ECO:0000256" key="7">
    <source>
        <dbReference type="ARBA" id="ARBA00022842"/>
    </source>
</evidence>
<dbReference type="InterPro" id="IPR020084">
    <property type="entry name" value="NUDIX_hydrolase_CS"/>
</dbReference>
<dbReference type="Gene3D" id="3.90.79.10">
    <property type="entry name" value="Nucleoside Triphosphate Pyrophosphohydrolase"/>
    <property type="match status" value="1"/>
</dbReference>
<keyword evidence="6" id="KW-0378">Hydrolase</keyword>
<dbReference type="STRING" id="1344003.SAMN05445060_2400"/>
<comment type="cofactor">
    <cofactor evidence="2">
        <name>Zn(2+)</name>
        <dbReference type="ChEBI" id="CHEBI:29105"/>
    </cofactor>
</comment>
<dbReference type="PANTHER" id="PTHR42904:SF6">
    <property type="entry name" value="NAD-CAPPED RNA HYDROLASE NUDT12"/>
    <property type="match status" value="1"/>
</dbReference>
<evidence type="ECO:0000256" key="2">
    <source>
        <dbReference type="ARBA" id="ARBA00001947"/>
    </source>
</evidence>
<evidence type="ECO:0000313" key="12">
    <source>
        <dbReference type="Proteomes" id="UP000186218"/>
    </source>
</evidence>
<evidence type="ECO:0000313" key="11">
    <source>
        <dbReference type="EMBL" id="SIS05226.1"/>
    </source>
</evidence>
<comment type="similarity">
    <text evidence="3">Belongs to the Nudix hydrolase family. NudC subfamily.</text>
</comment>
<keyword evidence="12" id="KW-1185">Reference proteome</keyword>
<evidence type="ECO:0000256" key="8">
    <source>
        <dbReference type="ARBA" id="ARBA00023027"/>
    </source>
</evidence>
<feature type="domain" description="Nudix hydrolase" evidence="10">
    <location>
        <begin position="155"/>
        <end position="280"/>
    </location>
</feature>
<dbReference type="CDD" id="cd03429">
    <property type="entry name" value="NUDIX_NADH_pyrophosphatase_Nudt13"/>
    <property type="match status" value="1"/>
</dbReference>
<dbReference type="GO" id="GO:0005829">
    <property type="term" value="C:cytosol"/>
    <property type="evidence" value="ECO:0007669"/>
    <property type="project" value="TreeGrafter"/>
</dbReference>
<evidence type="ECO:0000256" key="1">
    <source>
        <dbReference type="ARBA" id="ARBA00001946"/>
    </source>
</evidence>
<dbReference type="OrthoDB" id="9791656at2"/>
<dbReference type="Gene3D" id="3.90.79.20">
    <property type="match status" value="1"/>
</dbReference>
<reference evidence="11 12" key="1">
    <citation type="submission" date="2017-01" db="EMBL/GenBank/DDBJ databases">
        <authorList>
            <person name="Mah S.A."/>
            <person name="Swanson W.J."/>
            <person name="Moy G.W."/>
            <person name="Vacquier V.D."/>
        </authorList>
    </citation>
    <scope>NUCLEOTIDE SEQUENCE [LARGE SCALE GENOMIC DNA]</scope>
    <source>
        <strain evidence="11 12">CPCC 203464</strain>
    </source>
</reference>
<evidence type="ECO:0000256" key="5">
    <source>
        <dbReference type="ARBA" id="ARBA00022723"/>
    </source>
</evidence>
<dbReference type="GO" id="GO:0035529">
    <property type="term" value="F:NADH pyrophosphatase activity"/>
    <property type="evidence" value="ECO:0007669"/>
    <property type="project" value="TreeGrafter"/>
</dbReference>
<name>A0A1N7FYA6_9NOCA</name>
<dbReference type="PANTHER" id="PTHR42904">
    <property type="entry name" value="NUDIX HYDROLASE, NUDC SUBFAMILY"/>
    <property type="match status" value="1"/>
</dbReference>
<dbReference type="Pfam" id="PF00293">
    <property type="entry name" value="NUDIX"/>
    <property type="match status" value="1"/>
</dbReference>
<keyword evidence="7" id="KW-0460">Magnesium</keyword>
<dbReference type="PROSITE" id="PS00893">
    <property type="entry name" value="NUDIX_BOX"/>
    <property type="match status" value="1"/>
</dbReference>
<evidence type="ECO:0000259" key="10">
    <source>
        <dbReference type="PROSITE" id="PS51462"/>
    </source>
</evidence>
<dbReference type="SUPFAM" id="SSF55811">
    <property type="entry name" value="Nudix"/>
    <property type="match status" value="1"/>
</dbReference>
<dbReference type="InterPro" id="IPR015797">
    <property type="entry name" value="NUDIX_hydrolase-like_dom_sf"/>
</dbReference>
<keyword evidence="5" id="KW-0479">Metal-binding</keyword>
<evidence type="ECO:0000256" key="9">
    <source>
        <dbReference type="ARBA" id="ARBA00023679"/>
    </source>
</evidence>
<dbReference type="InterPro" id="IPR000086">
    <property type="entry name" value="NUDIX_hydrolase_dom"/>
</dbReference>
<organism evidence="11 12">
    <name type="scientific">Williamsia sterculiae</name>
    <dbReference type="NCBI Taxonomy" id="1344003"/>
    <lineage>
        <taxon>Bacteria</taxon>
        <taxon>Bacillati</taxon>
        <taxon>Actinomycetota</taxon>
        <taxon>Actinomycetes</taxon>
        <taxon>Mycobacteriales</taxon>
        <taxon>Nocardiaceae</taxon>
        <taxon>Williamsia</taxon>
    </lineage>
</organism>
<gene>
    <name evidence="11" type="ORF">SAMN05445060_2400</name>
</gene>
<dbReference type="GO" id="GO:0046872">
    <property type="term" value="F:metal ion binding"/>
    <property type="evidence" value="ECO:0007669"/>
    <property type="project" value="UniProtKB-KW"/>
</dbReference>
<dbReference type="EC" id="3.6.1.22" evidence="4"/>
<dbReference type="GO" id="GO:0006742">
    <property type="term" value="P:NADP+ catabolic process"/>
    <property type="evidence" value="ECO:0007669"/>
    <property type="project" value="TreeGrafter"/>
</dbReference>
<dbReference type="InterPro" id="IPR050241">
    <property type="entry name" value="NAD-cap_RNA_hydrolase_NudC"/>
</dbReference>
<protein>
    <recommendedName>
        <fullName evidence="4">NAD(+) diphosphatase</fullName>
        <ecNumber evidence="4">3.6.1.22</ecNumber>
    </recommendedName>
</protein>
<comment type="catalytic activity">
    <reaction evidence="9">
        <text>a 5'-end NAD(+)-phospho-ribonucleoside in mRNA + H2O = a 5'-end phospho-adenosine-phospho-ribonucleoside in mRNA + beta-nicotinamide D-ribonucleotide + 2 H(+)</text>
        <dbReference type="Rhea" id="RHEA:60876"/>
        <dbReference type="Rhea" id="RHEA-COMP:15698"/>
        <dbReference type="Rhea" id="RHEA-COMP:15719"/>
        <dbReference type="ChEBI" id="CHEBI:14649"/>
        <dbReference type="ChEBI" id="CHEBI:15377"/>
        <dbReference type="ChEBI" id="CHEBI:15378"/>
        <dbReference type="ChEBI" id="CHEBI:144029"/>
        <dbReference type="ChEBI" id="CHEBI:144051"/>
    </reaction>
    <physiologicalReaction direction="left-to-right" evidence="9">
        <dbReference type="Rhea" id="RHEA:60877"/>
    </physiologicalReaction>
</comment>
<evidence type="ECO:0000256" key="3">
    <source>
        <dbReference type="ARBA" id="ARBA00009595"/>
    </source>
</evidence>
<dbReference type="GO" id="GO:0019677">
    <property type="term" value="P:NAD+ catabolic process"/>
    <property type="evidence" value="ECO:0007669"/>
    <property type="project" value="TreeGrafter"/>
</dbReference>
<evidence type="ECO:0000256" key="4">
    <source>
        <dbReference type="ARBA" id="ARBA00012381"/>
    </source>
</evidence>
<evidence type="ECO:0000256" key="6">
    <source>
        <dbReference type="ARBA" id="ARBA00022801"/>
    </source>
</evidence>
<dbReference type="EMBL" id="FTNT01000006">
    <property type="protein sequence ID" value="SIS05226.1"/>
    <property type="molecule type" value="Genomic_DNA"/>
</dbReference>
<dbReference type="PROSITE" id="PS51462">
    <property type="entry name" value="NUDIX"/>
    <property type="match status" value="1"/>
</dbReference>
<dbReference type="NCBIfam" id="NF001299">
    <property type="entry name" value="PRK00241.1"/>
    <property type="match status" value="1"/>
</dbReference>
<accession>A0A1N7FYA6</accession>